<dbReference type="HAMAP" id="MF_00531">
    <property type="entry name" value="Ribosomal_uS19"/>
    <property type="match status" value="1"/>
</dbReference>
<dbReference type="PANTHER" id="PTHR11880">
    <property type="entry name" value="RIBOSOMAL PROTEIN S19P FAMILY MEMBER"/>
    <property type="match status" value="1"/>
</dbReference>
<keyword evidence="5 7" id="KW-0687">Ribonucleoprotein</keyword>
<dbReference type="GO" id="GO:0006412">
    <property type="term" value="P:translation"/>
    <property type="evidence" value="ECO:0007669"/>
    <property type="project" value="UniProtKB-UniRule"/>
</dbReference>
<dbReference type="SUPFAM" id="SSF54570">
    <property type="entry name" value="Ribosomal protein S19"/>
    <property type="match status" value="1"/>
</dbReference>
<proteinExistence type="inferred from homology"/>
<evidence type="ECO:0000313" key="9">
    <source>
        <dbReference type="EMBL" id="AWT40352.1"/>
    </source>
</evidence>
<evidence type="ECO:0000256" key="2">
    <source>
        <dbReference type="ARBA" id="ARBA00022730"/>
    </source>
</evidence>
<evidence type="ECO:0000256" key="4">
    <source>
        <dbReference type="ARBA" id="ARBA00022980"/>
    </source>
</evidence>
<dbReference type="PROSITE" id="PS00323">
    <property type="entry name" value="RIBOSOMAL_S19"/>
    <property type="match status" value="1"/>
</dbReference>
<dbReference type="InterPro" id="IPR002222">
    <property type="entry name" value="Ribosomal_uS19"/>
</dbReference>
<evidence type="ECO:0000256" key="7">
    <source>
        <dbReference type="HAMAP-Rule" id="MF_00531"/>
    </source>
</evidence>
<organism evidence="9">
    <name type="scientific">Astrosyne radiata</name>
    <dbReference type="NCBI Taxonomy" id="1158023"/>
    <lineage>
        <taxon>Eukaryota</taxon>
        <taxon>Sar</taxon>
        <taxon>Stramenopiles</taxon>
        <taxon>Ochrophyta</taxon>
        <taxon>Bacillariophyta</taxon>
        <taxon>Fragilariophyceae</taxon>
        <taxon>Fragilariophycidae</taxon>
        <taxon>Cyclophorales</taxon>
        <taxon>Cyclophoraceae</taxon>
        <taxon>Astrosyne</taxon>
    </lineage>
</organism>
<dbReference type="GO" id="GO:0000028">
    <property type="term" value="P:ribosomal small subunit assembly"/>
    <property type="evidence" value="ECO:0007669"/>
    <property type="project" value="TreeGrafter"/>
</dbReference>
<dbReference type="InterPro" id="IPR005732">
    <property type="entry name" value="Ribosomal_uS19_bac-type"/>
</dbReference>
<keyword evidence="4 7" id="KW-0689">Ribosomal protein</keyword>
<gene>
    <name evidence="7 9" type="primary">rps19</name>
</gene>
<dbReference type="AlphaFoldDB" id="A0A2U9NTK3"/>
<dbReference type="NCBIfam" id="TIGR01050">
    <property type="entry name" value="rpsS_bact"/>
    <property type="match status" value="1"/>
</dbReference>
<evidence type="ECO:0000256" key="1">
    <source>
        <dbReference type="ARBA" id="ARBA00007345"/>
    </source>
</evidence>
<dbReference type="PANTHER" id="PTHR11880:SF8">
    <property type="entry name" value="SMALL RIBOSOMAL SUBUNIT PROTEIN US19M"/>
    <property type="match status" value="1"/>
</dbReference>
<protein>
    <recommendedName>
        <fullName evidence="6 7">Small ribosomal subunit protein uS19c</fullName>
    </recommendedName>
</protein>
<evidence type="ECO:0000256" key="3">
    <source>
        <dbReference type="ARBA" id="ARBA00022884"/>
    </source>
</evidence>
<keyword evidence="9" id="KW-0934">Plastid</keyword>
<keyword evidence="3 7" id="KW-0694">RNA-binding</keyword>
<geneLocation type="chloroplast" evidence="9"/>
<dbReference type="GO" id="GO:0015935">
    <property type="term" value="C:small ribosomal subunit"/>
    <property type="evidence" value="ECO:0007669"/>
    <property type="project" value="InterPro"/>
</dbReference>
<dbReference type="RefSeq" id="YP_009497639.1">
    <property type="nucleotide sequence ID" value="NC_038008.1"/>
</dbReference>
<evidence type="ECO:0000256" key="8">
    <source>
        <dbReference type="RuleBase" id="RU003485"/>
    </source>
</evidence>
<accession>A0A2U9NTK3</accession>
<dbReference type="GeneID" id="36960283"/>
<dbReference type="Gene3D" id="3.30.860.10">
    <property type="entry name" value="30s Ribosomal Protein S19, Chain A"/>
    <property type="match status" value="1"/>
</dbReference>
<dbReference type="PRINTS" id="PR00975">
    <property type="entry name" value="RIBOSOMALS19"/>
</dbReference>
<name>A0A2U9NTK3_9STRA</name>
<dbReference type="GO" id="GO:0019843">
    <property type="term" value="F:rRNA binding"/>
    <property type="evidence" value="ECO:0007669"/>
    <property type="project" value="UniProtKB-UniRule"/>
</dbReference>
<dbReference type="InterPro" id="IPR023575">
    <property type="entry name" value="Ribosomal_uS19_SF"/>
</dbReference>
<comment type="function">
    <text evidence="7">Protein S19 forms a complex with S13 that binds strongly to the 16S ribosomal RNA.</text>
</comment>
<dbReference type="Pfam" id="PF00203">
    <property type="entry name" value="Ribosomal_S19"/>
    <property type="match status" value="1"/>
</dbReference>
<reference evidence="9" key="1">
    <citation type="journal article" date="2018" name="Adv. Bot. Res.">
        <title>Evolution of the Plastid Genomes in Diatoms.</title>
        <authorList>
            <person name="Yu M."/>
            <person name="Ashworth M.P."/>
            <person name="Hajrah N.H."/>
            <person name="Khiyami M.A."/>
            <person name="Sabir M.J."/>
            <person name="Alhebshi A.M."/>
            <person name="Al-Malki A.L."/>
            <person name="Sabir J.S.M."/>
            <person name="Theriot E.C."/>
            <person name="Jansen R.K."/>
        </authorList>
    </citation>
    <scope>NUCLEOTIDE SEQUENCE</scope>
</reference>
<comment type="similarity">
    <text evidence="1 7 8">Belongs to the universal ribosomal protein uS19 family.</text>
</comment>
<dbReference type="GO" id="GO:0009507">
    <property type="term" value="C:chloroplast"/>
    <property type="evidence" value="ECO:0007669"/>
    <property type="project" value="UniProtKB-SubCell"/>
</dbReference>
<keyword evidence="2 7" id="KW-0699">rRNA-binding</keyword>
<dbReference type="GO" id="GO:0003735">
    <property type="term" value="F:structural constituent of ribosome"/>
    <property type="evidence" value="ECO:0007669"/>
    <property type="project" value="InterPro"/>
</dbReference>
<comment type="subcellular location">
    <subcellularLocation>
        <location evidence="7">Plastid</location>
        <location evidence="7">Chloroplast</location>
    </subcellularLocation>
</comment>
<dbReference type="EMBL" id="MG755807">
    <property type="protein sequence ID" value="AWT40352.1"/>
    <property type="molecule type" value="Genomic_DNA"/>
</dbReference>
<evidence type="ECO:0000256" key="6">
    <source>
        <dbReference type="ARBA" id="ARBA00035253"/>
    </source>
</evidence>
<dbReference type="FunFam" id="3.30.860.10:FF:000001">
    <property type="entry name" value="30S ribosomal protein S19"/>
    <property type="match status" value="1"/>
</dbReference>
<evidence type="ECO:0000256" key="5">
    <source>
        <dbReference type="ARBA" id="ARBA00023274"/>
    </source>
</evidence>
<keyword evidence="9" id="KW-0150">Chloroplast</keyword>
<dbReference type="InterPro" id="IPR020934">
    <property type="entry name" value="Ribosomal_uS19_CS"/>
</dbReference>
<sequence length="100" mass="11524">MVKVSKSVPFIASHLLIKLDILKDSRYKNSNKINDKKVLKTWSKSSTVLPNMIELTISVYNGKQHIPIFISNQLIGHKLGEFIVTRKFKSHFKSDKKAKR</sequence>